<dbReference type="GO" id="GO:0004829">
    <property type="term" value="F:threonine-tRNA ligase activity"/>
    <property type="evidence" value="ECO:0007669"/>
    <property type="project" value="UniProtKB-UniRule"/>
</dbReference>
<dbReference type="InterPro" id="IPR047246">
    <property type="entry name" value="ThrRS_anticodon"/>
</dbReference>
<feature type="binding site" evidence="13">
    <location>
        <position position="387"/>
    </location>
    <ligand>
        <name>Zn(2+)</name>
        <dbReference type="ChEBI" id="CHEBI:29105"/>
        <note>catalytic</note>
    </ligand>
</feature>
<dbReference type="HAMAP" id="MF_00184">
    <property type="entry name" value="Thr_tRNA_synth"/>
    <property type="match status" value="1"/>
</dbReference>
<dbReference type="GO" id="GO:0000049">
    <property type="term" value="F:tRNA binding"/>
    <property type="evidence" value="ECO:0007669"/>
    <property type="project" value="UniProtKB-KW"/>
</dbReference>
<dbReference type="InterPro" id="IPR002320">
    <property type="entry name" value="Thr-tRNA-ligase_IIa"/>
</dbReference>
<dbReference type="FunFam" id="3.40.50.800:FF:000001">
    <property type="entry name" value="Threonine--tRNA ligase"/>
    <property type="match status" value="1"/>
</dbReference>
<evidence type="ECO:0000256" key="13">
    <source>
        <dbReference type="HAMAP-Rule" id="MF_00184"/>
    </source>
</evidence>
<sequence>MVQITLPDGSTKEYEKKVTVEDVAYDIGRRLGKDAVAGIVDGKKVDTYYEIDEDVELAIITIDSEEGLDILRHTASHILAQAVKDLYDDVSIAIGPTIDEGFYYDFDLEESISKEDLDDIKEKMQEIIDEDLPVRKFVLPKDEAVQLMEDRNEPYKVELIEELEDDMISLYRQGDFVDLCRGPHLPRTGMVEAFELLNVAGAYWRGDENNEMLQRVYATAFADEKELEEYLKQREEAKKRDHNRLGRKLDLFMTSDIVGQGLPLLKPKGAKVIQILQRFIEDEEEKRGYKRTMTPYMAKKDLYETSGHWEHYKDDMFVIGDEDKDEEVLGMRPMTCPFQFMIYNSKLRSYRDLPIRYAETSTLFRNEASGEMHGLIRVRQFTISEGHLICTPEQLEEEFLGVIDLVNYVMETIGIEDDIWYRFSRWDPDNKGKYIDNPEAWHDTQEKMENILEKMDLEYEVADGEAAFYGPKLDIQFKNVHGKEDTIITIQIDFSLPERFDMTYVDSDNEKQRPYIIHRTSIGCYERTLAMLIEKYAGAFPTWLAPVQAKIIPVSDDQNSYADKVQEELQKYDIRVEIDKRDEQVGYKIREAQVEQVPYMLIVGSREEESGSVSVRDRREGDQGQVDLQEFINNINKEIAEKN</sequence>
<keyword evidence="11 13" id="KW-0030">Aminoacyl-tRNA synthetase</keyword>
<feature type="domain" description="Aminoacyl-transfer RNA synthetases class-II family profile" evidence="14">
    <location>
        <begin position="241"/>
        <end position="541"/>
    </location>
</feature>
<keyword evidence="9 13" id="KW-0694">RNA-binding</keyword>
<dbReference type="InterPro" id="IPR012675">
    <property type="entry name" value="Beta-grasp_dom_sf"/>
</dbReference>
<dbReference type="GO" id="GO:0006435">
    <property type="term" value="P:threonyl-tRNA aminoacylation"/>
    <property type="evidence" value="ECO:0007669"/>
    <property type="project" value="UniProtKB-UniRule"/>
</dbReference>
<gene>
    <name evidence="13 16" type="primary">thrS</name>
    <name evidence="16" type="ORF">I0Q91_10995</name>
</gene>
<evidence type="ECO:0000256" key="8">
    <source>
        <dbReference type="ARBA" id="ARBA00022840"/>
    </source>
</evidence>
<dbReference type="InterPro" id="IPR033728">
    <property type="entry name" value="ThrRS_core"/>
</dbReference>
<comment type="caution">
    <text evidence="16">The sequence shown here is derived from an EMBL/GenBank/DDBJ whole genome shotgun (WGS) entry which is preliminary data.</text>
</comment>
<dbReference type="CDD" id="cd00860">
    <property type="entry name" value="ThrRS_anticodon"/>
    <property type="match status" value="1"/>
</dbReference>
<comment type="caution">
    <text evidence="13">Lacks conserved residue(s) required for the propagation of feature annotation.</text>
</comment>
<dbReference type="Pfam" id="PF02824">
    <property type="entry name" value="TGS"/>
    <property type="match status" value="1"/>
</dbReference>
<accession>A0A931ASG0</accession>
<dbReference type="GO" id="GO:0016740">
    <property type="term" value="F:transferase activity"/>
    <property type="evidence" value="ECO:0007669"/>
    <property type="project" value="UniProtKB-ARBA"/>
</dbReference>
<dbReference type="SMART" id="SM00863">
    <property type="entry name" value="tRNA_SAD"/>
    <property type="match status" value="1"/>
</dbReference>
<comment type="similarity">
    <text evidence="1 13">Belongs to the class-II aminoacyl-tRNA synthetase family.</text>
</comment>
<keyword evidence="2 13" id="KW-0963">Cytoplasm</keyword>
<dbReference type="Gene3D" id="3.10.20.30">
    <property type="match status" value="1"/>
</dbReference>
<dbReference type="SUPFAM" id="SSF55681">
    <property type="entry name" value="Class II aaRS and biotin synthetases"/>
    <property type="match status" value="1"/>
</dbReference>
<dbReference type="Gene3D" id="3.40.50.800">
    <property type="entry name" value="Anticodon-binding domain"/>
    <property type="match status" value="1"/>
</dbReference>
<feature type="binding site" evidence="13">
    <location>
        <position position="518"/>
    </location>
    <ligand>
        <name>Zn(2+)</name>
        <dbReference type="ChEBI" id="CHEBI:29105"/>
        <note>catalytic</note>
    </ligand>
</feature>
<evidence type="ECO:0000256" key="6">
    <source>
        <dbReference type="ARBA" id="ARBA00022741"/>
    </source>
</evidence>
<dbReference type="InterPro" id="IPR012676">
    <property type="entry name" value="TGS-like"/>
</dbReference>
<evidence type="ECO:0000256" key="3">
    <source>
        <dbReference type="ARBA" id="ARBA00022555"/>
    </source>
</evidence>
<dbReference type="PROSITE" id="PS50862">
    <property type="entry name" value="AA_TRNA_LIGASE_II"/>
    <property type="match status" value="1"/>
</dbReference>
<dbReference type="EC" id="6.1.1.3" evidence="13"/>
<dbReference type="Gene3D" id="3.30.54.20">
    <property type="match status" value="1"/>
</dbReference>
<evidence type="ECO:0000256" key="4">
    <source>
        <dbReference type="ARBA" id="ARBA00022598"/>
    </source>
</evidence>
<feature type="domain" description="TGS" evidence="15">
    <location>
        <begin position="1"/>
        <end position="61"/>
    </location>
</feature>
<dbReference type="Pfam" id="PF00587">
    <property type="entry name" value="tRNA-synt_2b"/>
    <property type="match status" value="1"/>
</dbReference>
<comment type="catalytic activity">
    <reaction evidence="12 13">
        <text>tRNA(Thr) + L-threonine + ATP = L-threonyl-tRNA(Thr) + AMP + diphosphate + H(+)</text>
        <dbReference type="Rhea" id="RHEA:24624"/>
        <dbReference type="Rhea" id="RHEA-COMP:9670"/>
        <dbReference type="Rhea" id="RHEA-COMP:9704"/>
        <dbReference type="ChEBI" id="CHEBI:15378"/>
        <dbReference type="ChEBI" id="CHEBI:30616"/>
        <dbReference type="ChEBI" id="CHEBI:33019"/>
        <dbReference type="ChEBI" id="CHEBI:57926"/>
        <dbReference type="ChEBI" id="CHEBI:78442"/>
        <dbReference type="ChEBI" id="CHEBI:78534"/>
        <dbReference type="ChEBI" id="CHEBI:456215"/>
        <dbReference type="EC" id="6.1.1.3"/>
    </reaction>
</comment>
<dbReference type="InterPro" id="IPR002314">
    <property type="entry name" value="aa-tRNA-synt_IIb"/>
</dbReference>
<keyword evidence="8 13" id="KW-0067">ATP-binding</keyword>
<dbReference type="PANTHER" id="PTHR11451:SF56">
    <property type="entry name" value="THREONINE--TRNA LIGASE 1"/>
    <property type="match status" value="1"/>
</dbReference>
<keyword evidence="10 13" id="KW-0648">Protein biosynthesis</keyword>
<comment type="subunit">
    <text evidence="13">Homodimer.</text>
</comment>
<dbReference type="FunFam" id="3.30.980.10:FF:000005">
    <property type="entry name" value="Threonyl-tRNA synthetase, mitochondrial"/>
    <property type="match status" value="1"/>
</dbReference>
<dbReference type="EMBL" id="JADPIE010000006">
    <property type="protein sequence ID" value="MBF8437612.1"/>
    <property type="molecule type" value="Genomic_DNA"/>
</dbReference>
<evidence type="ECO:0000256" key="2">
    <source>
        <dbReference type="ARBA" id="ARBA00022490"/>
    </source>
</evidence>
<protein>
    <recommendedName>
        <fullName evidence="13">Threonine--tRNA ligase</fullName>
        <ecNumber evidence="13">6.1.1.3</ecNumber>
    </recommendedName>
    <alternativeName>
        <fullName evidence="13">Threonyl-tRNA synthetase</fullName>
        <shortName evidence="13">ThrRS</shortName>
    </alternativeName>
</protein>
<dbReference type="PRINTS" id="PR01047">
    <property type="entry name" value="TRNASYNTHTHR"/>
</dbReference>
<evidence type="ECO:0000313" key="16">
    <source>
        <dbReference type="EMBL" id="MBF8437612.1"/>
    </source>
</evidence>
<dbReference type="Pfam" id="PF03129">
    <property type="entry name" value="HGTP_anticodon"/>
    <property type="match status" value="1"/>
</dbReference>
<dbReference type="SUPFAM" id="SSF81271">
    <property type="entry name" value="TGS-like"/>
    <property type="match status" value="1"/>
</dbReference>
<feature type="binding site" evidence="13">
    <location>
        <position position="336"/>
    </location>
    <ligand>
        <name>Zn(2+)</name>
        <dbReference type="ChEBI" id="CHEBI:29105"/>
        <note>catalytic</note>
    </ligand>
</feature>
<dbReference type="InterPro" id="IPR045864">
    <property type="entry name" value="aa-tRNA-synth_II/BPL/LPL"/>
</dbReference>
<evidence type="ECO:0000313" key="17">
    <source>
        <dbReference type="Proteomes" id="UP000621436"/>
    </source>
</evidence>
<evidence type="ECO:0000256" key="11">
    <source>
        <dbReference type="ARBA" id="ARBA00023146"/>
    </source>
</evidence>
<dbReference type="GO" id="GO:0005524">
    <property type="term" value="F:ATP binding"/>
    <property type="evidence" value="ECO:0007669"/>
    <property type="project" value="UniProtKB-UniRule"/>
</dbReference>
<dbReference type="AlphaFoldDB" id="A0A931ASG0"/>
<evidence type="ECO:0000256" key="12">
    <source>
        <dbReference type="ARBA" id="ARBA00049515"/>
    </source>
</evidence>
<dbReference type="CDD" id="cd00771">
    <property type="entry name" value="ThrRS_core"/>
    <property type="match status" value="1"/>
</dbReference>
<keyword evidence="7 13" id="KW-0862">Zinc</keyword>
<organism evidence="16 17">
    <name type="scientific">Halonatronomonas betaini</name>
    <dbReference type="NCBI Taxonomy" id="2778430"/>
    <lineage>
        <taxon>Bacteria</taxon>
        <taxon>Bacillati</taxon>
        <taxon>Bacillota</taxon>
        <taxon>Clostridia</taxon>
        <taxon>Halanaerobiales</taxon>
        <taxon>Halarsenatibacteraceae</taxon>
        <taxon>Halonatronomonas</taxon>
    </lineage>
</organism>
<dbReference type="InterPro" id="IPR004095">
    <property type="entry name" value="TGS"/>
</dbReference>
<evidence type="ECO:0000259" key="14">
    <source>
        <dbReference type="PROSITE" id="PS50862"/>
    </source>
</evidence>
<dbReference type="InterPro" id="IPR006195">
    <property type="entry name" value="aa-tRNA-synth_II"/>
</dbReference>
<dbReference type="SUPFAM" id="SSF55186">
    <property type="entry name" value="ThrRS/AlaRS common domain"/>
    <property type="match status" value="1"/>
</dbReference>
<keyword evidence="5 13" id="KW-0479">Metal-binding</keyword>
<dbReference type="GO" id="GO:0005737">
    <property type="term" value="C:cytoplasm"/>
    <property type="evidence" value="ECO:0007669"/>
    <property type="project" value="UniProtKB-SubCell"/>
</dbReference>
<evidence type="ECO:0000256" key="5">
    <source>
        <dbReference type="ARBA" id="ARBA00022723"/>
    </source>
</evidence>
<keyword evidence="6 13" id="KW-0547">Nucleotide-binding</keyword>
<evidence type="ECO:0000256" key="9">
    <source>
        <dbReference type="ARBA" id="ARBA00022884"/>
    </source>
</evidence>
<evidence type="ECO:0000256" key="7">
    <source>
        <dbReference type="ARBA" id="ARBA00022833"/>
    </source>
</evidence>
<comment type="subcellular location">
    <subcellularLocation>
        <location evidence="13">Cytoplasm</location>
    </subcellularLocation>
</comment>
<dbReference type="SUPFAM" id="SSF52954">
    <property type="entry name" value="Class II aaRS ABD-related"/>
    <property type="match status" value="1"/>
</dbReference>
<dbReference type="Gene3D" id="3.30.980.10">
    <property type="entry name" value="Threonyl-trna Synthetase, Chain A, domain 2"/>
    <property type="match status" value="1"/>
</dbReference>
<evidence type="ECO:0000256" key="10">
    <source>
        <dbReference type="ARBA" id="ARBA00022917"/>
    </source>
</evidence>
<dbReference type="FunFam" id="3.30.930.10:FF:000002">
    <property type="entry name" value="Threonine--tRNA ligase"/>
    <property type="match status" value="1"/>
</dbReference>
<dbReference type="RefSeq" id="WP_282550604.1">
    <property type="nucleotide sequence ID" value="NZ_JADPIE010000006.1"/>
</dbReference>
<dbReference type="FunFam" id="3.30.54.20:FF:000002">
    <property type="entry name" value="Threonine--tRNA ligase"/>
    <property type="match status" value="1"/>
</dbReference>
<dbReference type="Pfam" id="PF07973">
    <property type="entry name" value="tRNA_SAD"/>
    <property type="match status" value="1"/>
</dbReference>
<dbReference type="GO" id="GO:0046872">
    <property type="term" value="F:metal ion binding"/>
    <property type="evidence" value="ECO:0007669"/>
    <property type="project" value="UniProtKB-KW"/>
</dbReference>
<dbReference type="CDD" id="cd01667">
    <property type="entry name" value="TGS_ThrRS"/>
    <property type="match status" value="1"/>
</dbReference>
<dbReference type="Gene3D" id="3.30.930.10">
    <property type="entry name" value="Bira Bifunctional Protein, Domain 2"/>
    <property type="match status" value="1"/>
</dbReference>
<keyword evidence="17" id="KW-1185">Reference proteome</keyword>
<dbReference type="GO" id="GO:0140096">
    <property type="term" value="F:catalytic activity, acting on a protein"/>
    <property type="evidence" value="ECO:0007669"/>
    <property type="project" value="UniProtKB-ARBA"/>
</dbReference>
<keyword evidence="3 13" id="KW-0820">tRNA-binding</keyword>
<evidence type="ECO:0000256" key="1">
    <source>
        <dbReference type="ARBA" id="ARBA00008226"/>
    </source>
</evidence>
<reference evidence="16" key="1">
    <citation type="submission" date="2020-11" db="EMBL/GenBank/DDBJ databases">
        <title>Halonatronomonas betainensis gen. nov., sp. nov. a novel haloalkaliphilic representative of the family Halanaerobiacae capable of betaine degradation.</title>
        <authorList>
            <person name="Boltyanskaya Y."/>
            <person name="Kevbrin V."/>
            <person name="Detkova E."/>
            <person name="Grouzdev D.S."/>
            <person name="Koziaeva V."/>
            <person name="Zhilina T."/>
        </authorList>
    </citation>
    <scope>NUCLEOTIDE SEQUENCE</scope>
    <source>
        <strain evidence="16">Z-7014</strain>
    </source>
</reference>
<dbReference type="FunFam" id="3.10.20.30:FF:000005">
    <property type="entry name" value="Threonine--tRNA ligase"/>
    <property type="match status" value="1"/>
</dbReference>
<name>A0A931ASG0_9FIRM</name>
<dbReference type="InterPro" id="IPR018163">
    <property type="entry name" value="Thr/Ala-tRNA-synth_IIc_edit"/>
</dbReference>
<dbReference type="InterPro" id="IPR012947">
    <property type="entry name" value="tRNA_SAD"/>
</dbReference>
<dbReference type="NCBIfam" id="TIGR00418">
    <property type="entry name" value="thrS"/>
    <property type="match status" value="1"/>
</dbReference>
<dbReference type="PANTHER" id="PTHR11451">
    <property type="entry name" value="THREONINE-TRNA LIGASE"/>
    <property type="match status" value="1"/>
</dbReference>
<proteinExistence type="inferred from homology"/>
<dbReference type="InterPro" id="IPR004154">
    <property type="entry name" value="Anticodon-bd"/>
</dbReference>
<dbReference type="InterPro" id="IPR036621">
    <property type="entry name" value="Anticodon-bd_dom_sf"/>
</dbReference>
<keyword evidence="4 13" id="KW-0436">Ligase</keyword>
<comment type="cofactor">
    <cofactor evidence="13">
        <name>Zn(2+)</name>
        <dbReference type="ChEBI" id="CHEBI:29105"/>
    </cofactor>
    <text evidence="13">Binds 1 zinc ion per subunit.</text>
</comment>
<evidence type="ECO:0000259" key="15">
    <source>
        <dbReference type="PROSITE" id="PS51880"/>
    </source>
</evidence>
<dbReference type="Proteomes" id="UP000621436">
    <property type="component" value="Unassembled WGS sequence"/>
</dbReference>
<dbReference type="PROSITE" id="PS51880">
    <property type="entry name" value="TGS"/>
    <property type="match status" value="1"/>
</dbReference>